<feature type="coiled-coil region" evidence="1">
    <location>
        <begin position="272"/>
        <end position="299"/>
    </location>
</feature>
<gene>
    <name evidence="3" type="ORF">ACAT0790_LOCUS64806</name>
</gene>
<feature type="transmembrane region" description="Helical" evidence="2">
    <location>
        <begin position="13"/>
        <end position="33"/>
    </location>
</feature>
<dbReference type="PANTHER" id="PTHR31735:SF1">
    <property type="entry name" value="VACUOLAR MEMBRANE PROTEIN YPL162C"/>
    <property type="match status" value="1"/>
</dbReference>
<name>A0A7S1S9N4_ALECA</name>
<evidence type="ECO:0000313" key="3">
    <source>
        <dbReference type="EMBL" id="CAD9188032.1"/>
    </source>
</evidence>
<dbReference type="Pfam" id="PF12400">
    <property type="entry name" value="STIMATE"/>
    <property type="match status" value="1"/>
</dbReference>
<accession>A0A7S1S9N4</accession>
<organism evidence="3">
    <name type="scientific">Alexandrium catenella</name>
    <name type="common">Red tide dinoflagellate</name>
    <name type="synonym">Gonyaulax catenella</name>
    <dbReference type="NCBI Taxonomy" id="2925"/>
    <lineage>
        <taxon>Eukaryota</taxon>
        <taxon>Sar</taxon>
        <taxon>Alveolata</taxon>
        <taxon>Dinophyceae</taxon>
        <taxon>Gonyaulacales</taxon>
        <taxon>Pyrocystaceae</taxon>
        <taxon>Alexandrium</taxon>
    </lineage>
</organism>
<evidence type="ECO:0000256" key="1">
    <source>
        <dbReference type="SAM" id="Coils"/>
    </source>
</evidence>
<dbReference type="AlphaFoldDB" id="A0A7S1S9N4"/>
<keyword evidence="2" id="KW-0472">Membrane</keyword>
<reference evidence="3" key="1">
    <citation type="submission" date="2021-01" db="EMBL/GenBank/DDBJ databases">
        <authorList>
            <person name="Corre E."/>
            <person name="Pelletier E."/>
            <person name="Niang G."/>
            <person name="Scheremetjew M."/>
            <person name="Finn R."/>
            <person name="Kale V."/>
            <person name="Holt S."/>
            <person name="Cochrane G."/>
            <person name="Meng A."/>
            <person name="Brown T."/>
            <person name="Cohen L."/>
        </authorList>
    </citation>
    <scope>NUCLEOTIDE SEQUENCE</scope>
    <source>
        <strain evidence="3">OF101</strain>
    </source>
</reference>
<protein>
    <submittedName>
        <fullName evidence="3">Uncharacterized protein</fullName>
    </submittedName>
</protein>
<dbReference type="EMBL" id="HBGE01108713">
    <property type="protein sequence ID" value="CAD9188032.1"/>
    <property type="molecule type" value="Transcribed_RNA"/>
</dbReference>
<dbReference type="InterPro" id="IPR022127">
    <property type="entry name" value="STIMATE/YPL162C"/>
</dbReference>
<feature type="transmembrane region" description="Helical" evidence="2">
    <location>
        <begin position="174"/>
        <end position="195"/>
    </location>
</feature>
<dbReference type="GO" id="GO:0016020">
    <property type="term" value="C:membrane"/>
    <property type="evidence" value="ECO:0007669"/>
    <property type="project" value="TreeGrafter"/>
</dbReference>
<keyword evidence="2" id="KW-0812">Transmembrane</keyword>
<keyword evidence="2" id="KW-1133">Transmembrane helix</keyword>
<proteinExistence type="predicted"/>
<keyword evidence="1" id="KW-0175">Coiled coil</keyword>
<evidence type="ECO:0000256" key="2">
    <source>
        <dbReference type="SAM" id="Phobius"/>
    </source>
</evidence>
<dbReference type="PANTHER" id="PTHR31735">
    <property type="entry name" value="VACUOLAR MEMBRANE PROTEIN YPL162C"/>
    <property type="match status" value="1"/>
</dbReference>
<sequence>MAQCALLGGVARYFLQVILLIASLSVLFFKHHWEQTTGRSNRSTARFFFDSSKQLAGAAWMHILNIICAQALSWETRADPCEWYWIEIMVDTTLGVYIEFGMMQFLISLRHWDLGKFDVKFLVDLVQESCMDNRPQPDAGLQQDLLQAEAELEDSSSFGQVWASLNKARYAAQLLVWLLVVTVMKLLMITLIALFGPQLQYVAAYVLGLFKGMPFLELLFVMILTPVLMDAVQFVLQDNIFMDLDEGYLVEKTPKRVQREPRRGSNLAAERVRNEREQIVGLTDDNEQLRLEIAGLRSELLYQRSGFLARIILRSFVGIENDQPGLYRVLEVVQTYQKAEFPLRTFVDPIKPAGKVVSVVEIVTGVDSRGEEVTWAKLHKPADHWILLVNGKKRRCARKLAKPPDELGADNPLPAAAVAVAGV</sequence>